<dbReference type="Gene3D" id="3.30.565.10">
    <property type="entry name" value="Histidine kinase-like ATPase, C-terminal domain"/>
    <property type="match status" value="1"/>
</dbReference>
<keyword evidence="15" id="KW-1185">Reference proteome</keyword>
<dbReference type="Pfam" id="PF00512">
    <property type="entry name" value="HisKA"/>
    <property type="match status" value="1"/>
</dbReference>
<dbReference type="SUPFAM" id="SSF55874">
    <property type="entry name" value="ATPase domain of HSP90 chaperone/DNA topoisomerase II/histidine kinase"/>
    <property type="match status" value="1"/>
</dbReference>
<reference evidence="14" key="1">
    <citation type="submission" date="2024-05" db="EMBL/GenBank/DDBJ databases">
        <title>30 novel species of actinomycetes from the DSMZ collection.</title>
        <authorList>
            <person name="Nouioui I."/>
        </authorList>
    </citation>
    <scope>NUCLEOTIDE SEQUENCE</scope>
    <source>
        <strain evidence="14">DSM 41014</strain>
    </source>
</reference>
<dbReference type="GO" id="GO:0016301">
    <property type="term" value="F:kinase activity"/>
    <property type="evidence" value="ECO:0007669"/>
    <property type="project" value="UniProtKB-KW"/>
</dbReference>
<evidence type="ECO:0000313" key="14">
    <source>
        <dbReference type="EMBL" id="MDT0474687.1"/>
    </source>
</evidence>
<name>A0ABU2UPD3_9ACTN</name>
<feature type="compositionally biased region" description="Acidic residues" evidence="10">
    <location>
        <begin position="466"/>
        <end position="476"/>
    </location>
</feature>
<sequence>MRVALPQWAGTLAAKSAVFITVMCCALAALLGILVHVSVTHQTVGEARGLALSRLADAAEAYEAGDTLAPGAGVDPPGLPASLRALAVGGRRGTLVAEEHGRPTMWAAGPADRNRALAVEVDYAQQSRTIAGLDRAILWSSLLAIGATLLVGAFAVTRVTRRLHATARVARRISTGDLDARVDDPRAKDPTRPQDEVAAVAVALDSMASSLQGKLQSEQRFTADVAHELRTPLTGLHAAAELLPPGRPTELVRDRVAALRTLTEDLLEISRLDTGRERLDLDTESLGAVAERVVRAAAGTGTGETEVVVVRDARVETDRRRLERVLGNLVANAHRHGRGPVVLTVDGPVVTVRDHGDGYPEYLIAHGPQRFRTEGGATGHGLGLTIALGQAEVLGARLEFGNAEGASRGEGTSQGEGASRVEGASPPEGTSRADGPSRADGAGGTARSGGAVATLTLPWLVNGSGDDADDSDSDGDANDRAGTDAGSGTRAGSDPAPDSGSGFGPQARAGSHPAPRPAAPNDRRT</sequence>
<proteinExistence type="predicted"/>
<feature type="region of interest" description="Disordered" evidence="10">
    <location>
        <begin position="404"/>
        <end position="525"/>
    </location>
</feature>
<dbReference type="SUPFAM" id="SSF158472">
    <property type="entry name" value="HAMP domain-like"/>
    <property type="match status" value="1"/>
</dbReference>
<dbReference type="InterPro" id="IPR003661">
    <property type="entry name" value="HisK_dim/P_dom"/>
</dbReference>
<dbReference type="SMART" id="SM00304">
    <property type="entry name" value="HAMP"/>
    <property type="match status" value="1"/>
</dbReference>
<dbReference type="PROSITE" id="PS50885">
    <property type="entry name" value="HAMP"/>
    <property type="match status" value="1"/>
</dbReference>
<evidence type="ECO:0000256" key="6">
    <source>
        <dbReference type="ARBA" id="ARBA00022692"/>
    </source>
</evidence>
<evidence type="ECO:0000256" key="3">
    <source>
        <dbReference type="ARBA" id="ARBA00012438"/>
    </source>
</evidence>
<feature type="transmembrane region" description="Helical" evidence="11">
    <location>
        <begin position="136"/>
        <end position="156"/>
    </location>
</feature>
<comment type="subcellular location">
    <subcellularLocation>
        <location evidence="2">Cell membrane</location>
    </subcellularLocation>
</comment>
<dbReference type="Gene3D" id="6.10.340.10">
    <property type="match status" value="1"/>
</dbReference>
<dbReference type="EMBL" id="JAVRFF010000024">
    <property type="protein sequence ID" value="MDT0474687.1"/>
    <property type="molecule type" value="Genomic_DNA"/>
</dbReference>
<dbReference type="InterPro" id="IPR036097">
    <property type="entry name" value="HisK_dim/P_sf"/>
</dbReference>
<dbReference type="PANTHER" id="PTHR45436">
    <property type="entry name" value="SENSOR HISTIDINE KINASE YKOH"/>
    <property type="match status" value="1"/>
</dbReference>
<organism evidence="14 15">
    <name type="scientific">Streptomyces hintoniae</name>
    <dbReference type="NCBI Taxonomy" id="3075521"/>
    <lineage>
        <taxon>Bacteria</taxon>
        <taxon>Bacillati</taxon>
        <taxon>Actinomycetota</taxon>
        <taxon>Actinomycetes</taxon>
        <taxon>Kitasatosporales</taxon>
        <taxon>Streptomycetaceae</taxon>
        <taxon>Streptomyces</taxon>
    </lineage>
</organism>
<dbReference type="CDD" id="cd06225">
    <property type="entry name" value="HAMP"/>
    <property type="match status" value="1"/>
</dbReference>
<dbReference type="InterPro" id="IPR036890">
    <property type="entry name" value="HATPase_C_sf"/>
</dbReference>
<evidence type="ECO:0000256" key="10">
    <source>
        <dbReference type="SAM" id="MobiDB-lite"/>
    </source>
</evidence>
<accession>A0ABU2UPD3</accession>
<dbReference type="CDD" id="cd00082">
    <property type="entry name" value="HisKA"/>
    <property type="match status" value="1"/>
</dbReference>
<dbReference type="InterPro" id="IPR003594">
    <property type="entry name" value="HATPase_dom"/>
</dbReference>
<evidence type="ECO:0000259" key="12">
    <source>
        <dbReference type="PROSITE" id="PS50109"/>
    </source>
</evidence>
<dbReference type="Gene3D" id="1.10.287.130">
    <property type="match status" value="1"/>
</dbReference>
<dbReference type="SMART" id="SM00388">
    <property type="entry name" value="HisKA"/>
    <property type="match status" value="1"/>
</dbReference>
<keyword evidence="9" id="KW-0902">Two-component regulatory system</keyword>
<keyword evidence="5" id="KW-0808">Transferase</keyword>
<evidence type="ECO:0000256" key="1">
    <source>
        <dbReference type="ARBA" id="ARBA00000085"/>
    </source>
</evidence>
<feature type="transmembrane region" description="Helical" evidence="11">
    <location>
        <begin position="12"/>
        <end position="35"/>
    </location>
</feature>
<keyword evidence="8 11" id="KW-1133">Transmembrane helix</keyword>
<keyword evidence="11" id="KW-0472">Membrane</keyword>
<dbReference type="InterPro" id="IPR005467">
    <property type="entry name" value="His_kinase_dom"/>
</dbReference>
<dbReference type="RefSeq" id="WP_311636067.1">
    <property type="nucleotide sequence ID" value="NZ_JAVRFF010000024.1"/>
</dbReference>
<dbReference type="PROSITE" id="PS50109">
    <property type="entry name" value="HIS_KIN"/>
    <property type="match status" value="1"/>
</dbReference>
<feature type="domain" description="Histidine kinase" evidence="12">
    <location>
        <begin position="224"/>
        <end position="412"/>
    </location>
</feature>
<dbReference type="Proteomes" id="UP001180489">
    <property type="component" value="Unassembled WGS sequence"/>
</dbReference>
<dbReference type="PANTHER" id="PTHR45436:SF5">
    <property type="entry name" value="SENSOR HISTIDINE KINASE TRCS"/>
    <property type="match status" value="1"/>
</dbReference>
<evidence type="ECO:0000256" key="8">
    <source>
        <dbReference type="ARBA" id="ARBA00022989"/>
    </source>
</evidence>
<evidence type="ECO:0000259" key="13">
    <source>
        <dbReference type="PROSITE" id="PS50885"/>
    </source>
</evidence>
<evidence type="ECO:0000256" key="7">
    <source>
        <dbReference type="ARBA" id="ARBA00022777"/>
    </source>
</evidence>
<evidence type="ECO:0000256" key="2">
    <source>
        <dbReference type="ARBA" id="ARBA00004236"/>
    </source>
</evidence>
<evidence type="ECO:0000256" key="5">
    <source>
        <dbReference type="ARBA" id="ARBA00022679"/>
    </source>
</evidence>
<keyword evidence="4" id="KW-0597">Phosphoprotein</keyword>
<evidence type="ECO:0000313" key="15">
    <source>
        <dbReference type="Proteomes" id="UP001180489"/>
    </source>
</evidence>
<dbReference type="InterPro" id="IPR050428">
    <property type="entry name" value="TCS_sensor_his_kinase"/>
</dbReference>
<dbReference type="Pfam" id="PF00672">
    <property type="entry name" value="HAMP"/>
    <property type="match status" value="1"/>
</dbReference>
<dbReference type="SMART" id="SM00387">
    <property type="entry name" value="HATPase_c"/>
    <property type="match status" value="1"/>
</dbReference>
<dbReference type="InterPro" id="IPR003660">
    <property type="entry name" value="HAMP_dom"/>
</dbReference>
<keyword evidence="7 14" id="KW-0418">Kinase</keyword>
<dbReference type="Pfam" id="PF02518">
    <property type="entry name" value="HATPase_c"/>
    <property type="match status" value="1"/>
</dbReference>
<comment type="caution">
    <text evidence="14">The sequence shown here is derived from an EMBL/GenBank/DDBJ whole genome shotgun (WGS) entry which is preliminary data.</text>
</comment>
<dbReference type="EC" id="2.7.13.3" evidence="3"/>
<evidence type="ECO:0000256" key="11">
    <source>
        <dbReference type="SAM" id="Phobius"/>
    </source>
</evidence>
<evidence type="ECO:0000256" key="4">
    <source>
        <dbReference type="ARBA" id="ARBA00022553"/>
    </source>
</evidence>
<keyword evidence="6 11" id="KW-0812">Transmembrane</keyword>
<feature type="domain" description="HAMP" evidence="13">
    <location>
        <begin position="157"/>
        <end position="216"/>
    </location>
</feature>
<evidence type="ECO:0000256" key="9">
    <source>
        <dbReference type="ARBA" id="ARBA00023012"/>
    </source>
</evidence>
<comment type="catalytic activity">
    <reaction evidence="1">
        <text>ATP + protein L-histidine = ADP + protein N-phospho-L-histidine.</text>
        <dbReference type="EC" id="2.7.13.3"/>
    </reaction>
</comment>
<protein>
    <recommendedName>
        <fullName evidence="3">histidine kinase</fullName>
        <ecNumber evidence="3">2.7.13.3</ecNumber>
    </recommendedName>
</protein>
<gene>
    <name evidence="14" type="ORF">RM863_21430</name>
</gene>
<dbReference type="SUPFAM" id="SSF47384">
    <property type="entry name" value="Homodimeric domain of signal transducing histidine kinase"/>
    <property type="match status" value="1"/>
</dbReference>